<evidence type="ECO:0000256" key="1">
    <source>
        <dbReference type="ARBA" id="ARBA00004123"/>
    </source>
</evidence>
<evidence type="ECO:0000256" key="7">
    <source>
        <dbReference type="ARBA" id="ARBA00023204"/>
    </source>
</evidence>
<evidence type="ECO:0000256" key="3">
    <source>
        <dbReference type="ARBA" id="ARBA00022722"/>
    </source>
</evidence>
<evidence type="ECO:0000256" key="11">
    <source>
        <dbReference type="PIRSR" id="PIRSR610347-3"/>
    </source>
</evidence>
<name>A0A8S1F0X5_9PELO</name>
<evidence type="ECO:0000256" key="5">
    <source>
        <dbReference type="ARBA" id="ARBA00022801"/>
    </source>
</evidence>
<dbReference type="PANTHER" id="PTHR12415">
    <property type="entry name" value="TYROSYL-DNA PHOSPHODIESTERASE 1"/>
    <property type="match status" value="1"/>
</dbReference>
<dbReference type="Pfam" id="PF06087">
    <property type="entry name" value="Tyr-DNA_phospho"/>
    <property type="match status" value="1"/>
</dbReference>
<keyword evidence="5" id="KW-0378">Hydrolase</keyword>
<comment type="subcellular location">
    <subcellularLocation>
        <location evidence="1">Nucleus</location>
    </subcellularLocation>
</comment>
<evidence type="ECO:0000256" key="10">
    <source>
        <dbReference type="PIRSR" id="PIRSR610347-2"/>
    </source>
</evidence>
<dbReference type="SUPFAM" id="SSF56024">
    <property type="entry name" value="Phospholipase D/nuclease"/>
    <property type="match status" value="2"/>
</dbReference>
<dbReference type="GO" id="GO:0003697">
    <property type="term" value="F:single-stranded DNA binding"/>
    <property type="evidence" value="ECO:0007669"/>
    <property type="project" value="TreeGrafter"/>
</dbReference>
<evidence type="ECO:0000313" key="12">
    <source>
        <dbReference type="EMBL" id="CAB3409622.1"/>
    </source>
</evidence>
<dbReference type="Gene3D" id="3.30.870.10">
    <property type="entry name" value="Endonuclease Chain A"/>
    <property type="match status" value="2"/>
</dbReference>
<dbReference type="InterPro" id="IPR010347">
    <property type="entry name" value="Tdp1"/>
</dbReference>
<keyword evidence="13" id="KW-1185">Reference proteome</keyword>
<evidence type="ECO:0000256" key="6">
    <source>
        <dbReference type="ARBA" id="ARBA00022839"/>
    </source>
</evidence>
<dbReference type="GO" id="GO:0006281">
    <property type="term" value="P:DNA repair"/>
    <property type="evidence" value="ECO:0007669"/>
    <property type="project" value="UniProtKB-KW"/>
</dbReference>
<evidence type="ECO:0000313" key="13">
    <source>
        <dbReference type="Proteomes" id="UP000494206"/>
    </source>
</evidence>
<comment type="caution">
    <text evidence="12">The sequence shown here is derived from an EMBL/GenBank/DDBJ whole genome shotgun (WGS) entry which is preliminary data.</text>
</comment>
<proteinExistence type="inferred from homology"/>
<protein>
    <recommendedName>
        <fullName evidence="14">Tyrosyl-DNA phosphodiesterase</fullName>
    </recommendedName>
</protein>
<dbReference type="OrthoDB" id="47785at2759"/>
<dbReference type="AlphaFoldDB" id="A0A8S1F0X5"/>
<dbReference type="GO" id="GO:0004527">
    <property type="term" value="F:exonuclease activity"/>
    <property type="evidence" value="ECO:0007669"/>
    <property type="project" value="UniProtKB-KW"/>
</dbReference>
<feature type="binding site" evidence="10">
    <location>
        <position position="352"/>
    </location>
    <ligand>
        <name>substrate</name>
    </ligand>
</feature>
<comment type="similarity">
    <text evidence="2">Belongs to the tyrosyl-DNA phosphodiesterase family.</text>
</comment>
<keyword evidence="4" id="KW-0227">DNA damage</keyword>
<evidence type="ECO:0000256" key="8">
    <source>
        <dbReference type="ARBA" id="ARBA00023242"/>
    </source>
</evidence>
<evidence type="ECO:0008006" key="14">
    <source>
        <dbReference type="Google" id="ProtNLM"/>
    </source>
</evidence>
<feature type="site" description="Interaction with DNA" evidence="11">
    <location>
        <position position="373"/>
    </location>
</feature>
<evidence type="ECO:0000256" key="9">
    <source>
        <dbReference type="PIRSR" id="PIRSR610347-1"/>
    </source>
</evidence>
<organism evidence="12 13">
    <name type="scientific">Caenorhabditis bovis</name>
    <dbReference type="NCBI Taxonomy" id="2654633"/>
    <lineage>
        <taxon>Eukaryota</taxon>
        <taxon>Metazoa</taxon>
        <taxon>Ecdysozoa</taxon>
        <taxon>Nematoda</taxon>
        <taxon>Chromadorea</taxon>
        <taxon>Rhabditida</taxon>
        <taxon>Rhabditina</taxon>
        <taxon>Rhabditomorpha</taxon>
        <taxon>Rhabditoidea</taxon>
        <taxon>Rhabditidae</taxon>
        <taxon>Peloderinae</taxon>
        <taxon>Caenorhabditis</taxon>
    </lineage>
</organism>
<reference evidence="12 13" key="1">
    <citation type="submission" date="2020-04" db="EMBL/GenBank/DDBJ databases">
        <authorList>
            <person name="Laetsch R D."/>
            <person name="Stevens L."/>
            <person name="Kumar S."/>
            <person name="Blaxter L. M."/>
        </authorList>
    </citation>
    <scope>NUCLEOTIDE SEQUENCE [LARGE SCALE GENOMIC DNA]</scope>
</reference>
<keyword evidence="3" id="KW-0540">Nuclease</keyword>
<feature type="active site" description="Proton donor/acceptor" evidence="9">
    <location>
        <position position="350"/>
    </location>
</feature>
<accession>A0A8S1F0X5</accession>
<dbReference type="EMBL" id="CADEPM010000009">
    <property type="protein sequence ID" value="CAB3409622.1"/>
    <property type="molecule type" value="Genomic_DNA"/>
</dbReference>
<feature type="active site" description="Nucleophile" evidence="9">
    <location>
        <position position="133"/>
    </location>
</feature>
<dbReference type="Proteomes" id="UP000494206">
    <property type="component" value="Unassembled WGS sequence"/>
</dbReference>
<keyword evidence="7" id="KW-0234">DNA repair</keyword>
<keyword evidence="6" id="KW-0269">Exonuclease</keyword>
<dbReference type="GO" id="GO:0003690">
    <property type="term" value="F:double-stranded DNA binding"/>
    <property type="evidence" value="ECO:0007669"/>
    <property type="project" value="TreeGrafter"/>
</dbReference>
<dbReference type="GO" id="GO:0005634">
    <property type="term" value="C:nucleus"/>
    <property type="evidence" value="ECO:0007669"/>
    <property type="project" value="UniProtKB-SubCell"/>
</dbReference>
<keyword evidence="8" id="KW-0539">Nucleus</keyword>
<dbReference type="GO" id="GO:0017005">
    <property type="term" value="F:3'-tyrosyl-DNA phosphodiesterase activity"/>
    <property type="evidence" value="ECO:0007669"/>
    <property type="project" value="TreeGrafter"/>
</dbReference>
<dbReference type="PANTHER" id="PTHR12415:SF0">
    <property type="entry name" value="TYROSYL-DNA PHOSPHODIESTERASE 1"/>
    <property type="match status" value="1"/>
</dbReference>
<feature type="binding site" evidence="10">
    <location>
        <position position="135"/>
    </location>
    <ligand>
        <name>substrate</name>
    </ligand>
</feature>
<gene>
    <name evidence="12" type="ORF">CBOVIS_LOCUS11255</name>
</gene>
<sequence>MKRQKPSSSTEIDEDVVCESRSSKSKRVENVSPLVDSTVYFTKPDAEEFALLTVPQMSLPELIKHINPLRSLHFNFMIDTKWLLRCYPKEIRNNPIELCVGDKDFADMKFETKSYTNIQVYSASLPFPYGTHHTKLSLFETQSMFHVIISTANLLPNDWLDKTQMFYYSCGIIQKEDAPVSPFQQDLLTYLNSYSSKIDYWRDLLKRADFSHNVDRLIFSTPGYHKDENFKKWGHIRLRNLLSETSEECEPSSDSPLYVLQCSSIGSLGNNKDSWCAGQFLRSLEQPKPSNSPRIFLVYPTVNEVRNCVEGYDGGGSLPYSAKTHAKQPWLRDIMCKFRGNFGRERYMPHCKTYTKIVDGKPLYQVLTSANLSKAAWGELQKNSKQLFIRSYEAGVLIKDPQRIRLPYQYPIAKYQKTDDPWLYDRSYSQPDCFGRNYTYN</sequence>
<evidence type="ECO:0000256" key="2">
    <source>
        <dbReference type="ARBA" id="ARBA00010205"/>
    </source>
</evidence>
<evidence type="ECO:0000256" key="4">
    <source>
        <dbReference type="ARBA" id="ARBA00022763"/>
    </source>
</evidence>